<dbReference type="GO" id="GO:0005737">
    <property type="term" value="C:cytoplasm"/>
    <property type="evidence" value="ECO:0007669"/>
    <property type="project" value="TreeGrafter"/>
</dbReference>
<dbReference type="EMBL" id="SEYY01000312">
    <property type="protein sequence ID" value="KAB7507501.1"/>
    <property type="molecule type" value="Genomic_DNA"/>
</dbReference>
<dbReference type="OrthoDB" id="18740at2759"/>
<dbReference type="PANTHER" id="PTHR47535">
    <property type="entry name" value="MUSCLE-SPECIFIC PROTEIN 300 KDA, ISOFORM G"/>
    <property type="match status" value="1"/>
</dbReference>
<keyword evidence="3" id="KW-0677">Repeat</keyword>
<protein>
    <recommendedName>
        <fullName evidence="7">Nesprin-1 spectrin repeats region domain-containing protein</fullName>
    </recommendedName>
</protein>
<keyword evidence="9" id="KW-1185">Reference proteome</keyword>
<dbReference type="PANTHER" id="PTHR47535:SF1">
    <property type="entry name" value="NESPRIN-1"/>
    <property type="match status" value="1"/>
</dbReference>
<dbReference type="InterPro" id="IPR052403">
    <property type="entry name" value="LINC-complex_assoc"/>
</dbReference>
<sequence>YCLVAFLILVEAKLKTWAIKYGKEEEVQKILDQYRNFVSEKNLFKEYDRAFKEMQQVSEAYRKDTSHSKTENDGIAKFLLETNDRWRNISVELRCIQSLLEEVISYWRKFGELTTLLEEWLQRAFLMSQMSEEEKIDFFQDLSDWKEKHSQMNETGNFLSATCRPEVTQEIREKLILINSKWEQLFQYVEQYLHRGQIIRTQNDYKEGQQRLEKWIAKAQEILHVTCICTVNSIKSYAEQLKKLSQDIEDMEVLFKNVSKSFQALVQELPPDEIERMMRSLKQEKEQLVR</sequence>
<keyword evidence="4" id="KW-1133">Transmembrane helix</keyword>
<accession>A0A5N5TN22</accession>
<proteinExistence type="predicted"/>
<feature type="signal peptide" evidence="6">
    <location>
        <begin position="1"/>
        <end position="18"/>
    </location>
</feature>
<evidence type="ECO:0000256" key="6">
    <source>
        <dbReference type="SAM" id="SignalP"/>
    </source>
</evidence>
<evidence type="ECO:0000256" key="2">
    <source>
        <dbReference type="ARBA" id="ARBA00022692"/>
    </source>
</evidence>
<dbReference type="SUPFAM" id="SSF46966">
    <property type="entry name" value="Spectrin repeat"/>
    <property type="match status" value="2"/>
</dbReference>
<dbReference type="InterPro" id="IPR057057">
    <property type="entry name" value="Spectrin_SYNE1"/>
</dbReference>
<name>A0A5N5TN22_9CRUS</name>
<dbReference type="Proteomes" id="UP000326759">
    <property type="component" value="Unassembled WGS sequence"/>
</dbReference>
<evidence type="ECO:0000256" key="5">
    <source>
        <dbReference type="ARBA" id="ARBA00023136"/>
    </source>
</evidence>
<evidence type="ECO:0000256" key="3">
    <source>
        <dbReference type="ARBA" id="ARBA00022737"/>
    </source>
</evidence>
<reference evidence="8 9" key="1">
    <citation type="journal article" date="2019" name="PLoS Biol.">
        <title>Sex chromosomes control vertical transmission of feminizing Wolbachia symbionts in an isopod.</title>
        <authorList>
            <person name="Becking T."/>
            <person name="Chebbi M.A."/>
            <person name="Giraud I."/>
            <person name="Moumen B."/>
            <person name="Laverre T."/>
            <person name="Caubet Y."/>
            <person name="Peccoud J."/>
            <person name="Gilbert C."/>
            <person name="Cordaux R."/>
        </authorList>
    </citation>
    <scope>NUCLEOTIDE SEQUENCE [LARGE SCALE GENOMIC DNA]</scope>
    <source>
        <strain evidence="8">ANa2</strain>
        <tissue evidence="8">Whole body excluding digestive tract and cuticle</tissue>
    </source>
</reference>
<dbReference type="GO" id="GO:0007097">
    <property type="term" value="P:nuclear migration"/>
    <property type="evidence" value="ECO:0007669"/>
    <property type="project" value="TreeGrafter"/>
</dbReference>
<evidence type="ECO:0000256" key="4">
    <source>
        <dbReference type="ARBA" id="ARBA00022989"/>
    </source>
</evidence>
<feature type="domain" description="Nesprin-1 spectrin repeats region" evidence="7">
    <location>
        <begin position="6"/>
        <end position="194"/>
    </location>
</feature>
<comment type="subcellular location">
    <subcellularLocation>
        <location evidence="1">Membrane</location>
    </subcellularLocation>
</comment>
<evidence type="ECO:0000256" key="1">
    <source>
        <dbReference type="ARBA" id="ARBA00004370"/>
    </source>
</evidence>
<dbReference type="GO" id="GO:0051015">
    <property type="term" value="F:actin filament binding"/>
    <property type="evidence" value="ECO:0007669"/>
    <property type="project" value="TreeGrafter"/>
</dbReference>
<evidence type="ECO:0000313" key="9">
    <source>
        <dbReference type="Proteomes" id="UP000326759"/>
    </source>
</evidence>
<keyword evidence="2" id="KW-0812">Transmembrane</keyword>
<dbReference type="Gene3D" id="1.20.58.60">
    <property type="match status" value="1"/>
</dbReference>
<keyword evidence="5" id="KW-0472">Membrane</keyword>
<feature type="chain" id="PRO_5024274344" description="Nesprin-1 spectrin repeats region domain-containing protein" evidence="6">
    <location>
        <begin position="19"/>
        <end position="290"/>
    </location>
</feature>
<organism evidence="8 9">
    <name type="scientific">Armadillidium nasatum</name>
    <dbReference type="NCBI Taxonomy" id="96803"/>
    <lineage>
        <taxon>Eukaryota</taxon>
        <taxon>Metazoa</taxon>
        <taxon>Ecdysozoa</taxon>
        <taxon>Arthropoda</taxon>
        <taxon>Crustacea</taxon>
        <taxon>Multicrustacea</taxon>
        <taxon>Malacostraca</taxon>
        <taxon>Eumalacostraca</taxon>
        <taxon>Peracarida</taxon>
        <taxon>Isopoda</taxon>
        <taxon>Oniscidea</taxon>
        <taxon>Crinocheta</taxon>
        <taxon>Armadillidiidae</taxon>
        <taxon>Armadillidium</taxon>
    </lineage>
</organism>
<comment type="caution">
    <text evidence="8">The sequence shown here is derived from an EMBL/GenBank/DDBJ whole genome shotgun (WGS) entry which is preliminary data.</text>
</comment>
<keyword evidence="6" id="KW-0732">Signal</keyword>
<dbReference type="AlphaFoldDB" id="A0A5N5TN22"/>
<gene>
    <name evidence="8" type="ORF">Anas_01388</name>
</gene>
<dbReference type="GO" id="GO:0034993">
    <property type="term" value="C:meiotic nuclear membrane microtubule tethering complex"/>
    <property type="evidence" value="ECO:0007669"/>
    <property type="project" value="TreeGrafter"/>
</dbReference>
<dbReference type="GO" id="GO:0005640">
    <property type="term" value="C:nuclear outer membrane"/>
    <property type="evidence" value="ECO:0007669"/>
    <property type="project" value="TreeGrafter"/>
</dbReference>
<evidence type="ECO:0000313" key="8">
    <source>
        <dbReference type="EMBL" id="KAB7507501.1"/>
    </source>
</evidence>
<feature type="non-terminal residue" evidence="8">
    <location>
        <position position="290"/>
    </location>
</feature>
<dbReference type="Pfam" id="PF25034">
    <property type="entry name" value="Spectrin_SYNE1"/>
    <property type="match status" value="1"/>
</dbReference>
<feature type="non-terminal residue" evidence="8">
    <location>
        <position position="1"/>
    </location>
</feature>
<evidence type="ECO:0000259" key="7">
    <source>
        <dbReference type="Pfam" id="PF25034"/>
    </source>
</evidence>